<dbReference type="InterPro" id="IPR014762">
    <property type="entry name" value="DNA_mismatch_repair_CS"/>
</dbReference>
<dbReference type="Gene3D" id="3.30.230.10">
    <property type="match status" value="1"/>
</dbReference>
<dbReference type="GO" id="GO:0006298">
    <property type="term" value="P:mismatch repair"/>
    <property type="evidence" value="ECO:0007669"/>
    <property type="project" value="InterPro"/>
</dbReference>
<evidence type="ECO:0000259" key="3">
    <source>
        <dbReference type="SMART" id="SM01340"/>
    </source>
</evidence>
<organism evidence="4 5">
    <name type="scientific">Tritrichomonas foetus</name>
    <dbReference type="NCBI Taxonomy" id="1144522"/>
    <lineage>
        <taxon>Eukaryota</taxon>
        <taxon>Metamonada</taxon>
        <taxon>Parabasalia</taxon>
        <taxon>Tritrichomonadida</taxon>
        <taxon>Tritrichomonadidae</taxon>
        <taxon>Tritrichomonas</taxon>
    </lineage>
</organism>
<keyword evidence="5" id="KW-1185">Reference proteome</keyword>
<dbReference type="PROSITE" id="PS00058">
    <property type="entry name" value="DNA_MISMATCH_REPAIR_1"/>
    <property type="match status" value="1"/>
</dbReference>
<evidence type="ECO:0000256" key="1">
    <source>
        <dbReference type="ARBA" id="ARBA00006082"/>
    </source>
</evidence>
<dbReference type="InterPro" id="IPR038973">
    <property type="entry name" value="MutL/Mlh/Pms-like"/>
</dbReference>
<dbReference type="GO" id="GO:0005524">
    <property type="term" value="F:ATP binding"/>
    <property type="evidence" value="ECO:0007669"/>
    <property type="project" value="InterPro"/>
</dbReference>
<feature type="domain" description="DNA mismatch repair protein S5" evidence="3">
    <location>
        <begin position="207"/>
        <end position="339"/>
    </location>
</feature>
<accession>A0A1J4KTQ4</accession>
<dbReference type="GO" id="GO:0032389">
    <property type="term" value="C:MutLalpha complex"/>
    <property type="evidence" value="ECO:0007669"/>
    <property type="project" value="TreeGrafter"/>
</dbReference>
<keyword evidence="2" id="KW-0227">DNA damage</keyword>
<proteinExistence type="inferred from homology"/>
<dbReference type="Pfam" id="PF13589">
    <property type="entry name" value="HATPase_c_3"/>
    <property type="match status" value="1"/>
</dbReference>
<sequence length="460" mass="51452">MKALDQEAINKISSGQVITGVIDAIKELIENALDANAKTIKIKIEDQGLKSLSVTDDGDGIAIEGRETCGHAYTTSKIVLFEDLTNDLTTYGFRGEALHSLCVVGDVTIITKCRTENTAIKMRLNNNGEIKEKSEIAAPFGTTVTVENLLSCFPVRVREERANFSAENLKNLLSKYFLAAPTIRFVVDAAPYVSTTRPPLTTLTQAVSFEFGSQAASELVERTAEGSAGDIKIRMKGIVPTFDSDWKIASTSRMQPKQLLLINGRPVKNSIIEKKINDTYWKKFGSIPKRLPRYVICIDFFRDTQLCSSMFDVNKDPSKSHIMFSESMTISKLIDEMLDFNNHKLKFVHLKCWPSTEMNISKTDNFDTLSNFIEFGDSSNVVWEEVGNMNNMTLFHAKTRNNTNINYLVAIETQSLLDACRDDGVDSHKMEPVDVVTSHWGNLMKHHAKEPCVFILGHVD</sequence>
<reference evidence="4" key="1">
    <citation type="submission" date="2016-10" db="EMBL/GenBank/DDBJ databases">
        <authorList>
            <person name="Benchimol M."/>
            <person name="Almeida L.G."/>
            <person name="Vasconcelos A.T."/>
            <person name="Perreira-Neves A."/>
            <person name="Rosa I.A."/>
            <person name="Tasca T."/>
            <person name="Bogo M.R."/>
            <person name="de Souza W."/>
        </authorList>
    </citation>
    <scope>NUCLEOTIDE SEQUENCE [LARGE SCALE GENOMIC DNA]</scope>
    <source>
        <strain evidence="4">K</strain>
    </source>
</reference>
<dbReference type="Proteomes" id="UP000179807">
    <property type="component" value="Unassembled WGS sequence"/>
</dbReference>
<dbReference type="InterPro" id="IPR013507">
    <property type="entry name" value="DNA_mismatch_S5_2-like"/>
</dbReference>
<dbReference type="EMBL" id="MLAK01000553">
    <property type="protein sequence ID" value="OHT12869.1"/>
    <property type="molecule type" value="Genomic_DNA"/>
</dbReference>
<dbReference type="SUPFAM" id="SSF55874">
    <property type="entry name" value="ATPase domain of HSP90 chaperone/DNA topoisomerase II/histidine kinase"/>
    <property type="match status" value="1"/>
</dbReference>
<dbReference type="InterPro" id="IPR036890">
    <property type="entry name" value="HATPase_C_sf"/>
</dbReference>
<comment type="caution">
    <text evidence="4">The sequence shown here is derived from an EMBL/GenBank/DDBJ whole genome shotgun (WGS) entry which is preliminary data.</text>
</comment>
<name>A0A1J4KTQ4_9EUKA</name>
<dbReference type="OrthoDB" id="10263226at2759"/>
<protein>
    <submittedName>
        <fullName evidence="4">ATPase</fullName>
    </submittedName>
</protein>
<dbReference type="PANTHER" id="PTHR10073">
    <property type="entry name" value="DNA MISMATCH REPAIR PROTEIN MLH, PMS, MUTL"/>
    <property type="match status" value="1"/>
</dbReference>
<dbReference type="Gene3D" id="3.30.565.10">
    <property type="entry name" value="Histidine kinase-like ATPase, C-terminal domain"/>
    <property type="match status" value="1"/>
</dbReference>
<dbReference type="InterPro" id="IPR002099">
    <property type="entry name" value="MutL/Mlh/PMS"/>
</dbReference>
<dbReference type="InterPro" id="IPR020568">
    <property type="entry name" value="Ribosomal_Su5_D2-typ_SF"/>
</dbReference>
<dbReference type="GO" id="GO:0016887">
    <property type="term" value="F:ATP hydrolysis activity"/>
    <property type="evidence" value="ECO:0007669"/>
    <property type="project" value="InterPro"/>
</dbReference>
<gene>
    <name evidence="4" type="ORF">TRFO_17126</name>
</gene>
<dbReference type="GeneID" id="94834108"/>
<evidence type="ECO:0000256" key="2">
    <source>
        <dbReference type="ARBA" id="ARBA00022763"/>
    </source>
</evidence>
<dbReference type="PANTHER" id="PTHR10073:SF52">
    <property type="entry name" value="MISMATCH REPAIR ENDONUCLEASE PMS2"/>
    <property type="match status" value="1"/>
</dbReference>
<dbReference type="GO" id="GO:0030983">
    <property type="term" value="F:mismatched DNA binding"/>
    <property type="evidence" value="ECO:0007669"/>
    <property type="project" value="InterPro"/>
</dbReference>
<evidence type="ECO:0000313" key="5">
    <source>
        <dbReference type="Proteomes" id="UP000179807"/>
    </source>
</evidence>
<dbReference type="SUPFAM" id="SSF54211">
    <property type="entry name" value="Ribosomal protein S5 domain 2-like"/>
    <property type="match status" value="1"/>
</dbReference>
<comment type="similarity">
    <text evidence="1">Belongs to the DNA mismatch repair MutL/HexB family.</text>
</comment>
<dbReference type="FunFam" id="3.30.565.10:FF:000017">
    <property type="entry name" value="PMS1 homolog 1, mismatch repair system component"/>
    <property type="match status" value="1"/>
</dbReference>
<evidence type="ECO:0000313" key="4">
    <source>
        <dbReference type="EMBL" id="OHT12869.1"/>
    </source>
</evidence>
<dbReference type="AlphaFoldDB" id="A0A1J4KTQ4"/>
<dbReference type="GO" id="GO:0140664">
    <property type="term" value="F:ATP-dependent DNA damage sensor activity"/>
    <property type="evidence" value="ECO:0007669"/>
    <property type="project" value="InterPro"/>
</dbReference>
<dbReference type="RefSeq" id="XP_068366005.1">
    <property type="nucleotide sequence ID" value="XM_068499404.1"/>
</dbReference>
<dbReference type="Pfam" id="PF01119">
    <property type="entry name" value="DNA_mis_repair"/>
    <property type="match status" value="1"/>
</dbReference>
<dbReference type="SMART" id="SM01340">
    <property type="entry name" value="DNA_mis_repair"/>
    <property type="match status" value="1"/>
</dbReference>
<dbReference type="VEuPathDB" id="TrichDB:TRFO_17126"/>
<dbReference type="InterPro" id="IPR014721">
    <property type="entry name" value="Ribsml_uS5_D2-typ_fold_subgr"/>
</dbReference>
<dbReference type="NCBIfam" id="TIGR00585">
    <property type="entry name" value="mutl"/>
    <property type="match status" value="1"/>
</dbReference>